<proteinExistence type="predicted"/>
<dbReference type="Proteomes" id="UP000621510">
    <property type="component" value="Unassembled WGS sequence"/>
</dbReference>
<gene>
    <name evidence="1" type="ORF">JK364_54815</name>
</gene>
<keyword evidence="2" id="KW-1185">Reference proteome</keyword>
<feature type="non-terminal residue" evidence="1">
    <location>
        <position position="1"/>
    </location>
</feature>
<reference evidence="1 2" key="1">
    <citation type="submission" date="2021-01" db="EMBL/GenBank/DDBJ databases">
        <title>WGS of actinomycetes isolated from Thailand.</title>
        <authorList>
            <person name="Thawai C."/>
        </authorList>
    </citation>
    <scope>NUCLEOTIDE SEQUENCE [LARGE SCALE GENOMIC DNA]</scope>
    <source>
        <strain evidence="1 2">CA3R110</strain>
    </source>
</reference>
<feature type="non-terminal residue" evidence="1">
    <location>
        <position position="103"/>
    </location>
</feature>
<evidence type="ECO:0000313" key="1">
    <source>
        <dbReference type="EMBL" id="MBL1121233.1"/>
    </source>
</evidence>
<evidence type="ECO:0000313" key="2">
    <source>
        <dbReference type="Proteomes" id="UP000621510"/>
    </source>
</evidence>
<protein>
    <submittedName>
        <fullName evidence="1">Oxidoreductase</fullName>
    </submittedName>
</protein>
<comment type="caution">
    <text evidence="1">The sequence shown here is derived from an EMBL/GenBank/DDBJ whole genome shotgun (WGS) entry which is preliminary data.</text>
</comment>
<dbReference type="EMBL" id="JAERRG010000247">
    <property type="protein sequence ID" value="MBL1121233.1"/>
    <property type="molecule type" value="Genomic_DNA"/>
</dbReference>
<accession>A0ABS1Q9A2</accession>
<sequence length="103" mass="11204">LTGKAVARLSIAAAEETGRAAERIELFGSIYERVIRTQHLYQEATGRGQRVIAPVTNREDAIGLLEVLLPAEPGDDILDAVGEAAHVLAYIVIANQRFTDLYT</sequence>
<organism evidence="1 2">
    <name type="scientific">Streptomyces endocoffeicus</name>
    <dbReference type="NCBI Taxonomy" id="2898945"/>
    <lineage>
        <taxon>Bacteria</taxon>
        <taxon>Bacillati</taxon>
        <taxon>Actinomycetota</taxon>
        <taxon>Actinomycetes</taxon>
        <taxon>Kitasatosporales</taxon>
        <taxon>Streptomycetaceae</taxon>
        <taxon>Streptomyces</taxon>
    </lineage>
</organism>
<name>A0ABS1Q9A2_9ACTN</name>